<dbReference type="SUPFAM" id="SSF53756">
    <property type="entry name" value="UDP-Glycosyltransferase/glycogen phosphorylase"/>
    <property type="match status" value="1"/>
</dbReference>
<dbReference type="Pfam" id="PF13439">
    <property type="entry name" value="Glyco_transf_4"/>
    <property type="match status" value="1"/>
</dbReference>
<evidence type="ECO:0000259" key="1">
    <source>
        <dbReference type="Pfam" id="PF00534"/>
    </source>
</evidence>
<comment type="caution">
    <text evidence="3">The sequence shown here is derived from an EMBL/GenBank/DDBJ whole genome shotgun (WGS) entry which is preliminary data.</text>
</comment>
<proteinExistence type="predicted"/>
<dbReference type="PANTHER" id="PTHR12526">
    <property type="entry name" value="GLYCOSYLTRANSFERASE"/>
    <property type="match status" value="1"/>
</dbReference>
<dbReference type="AlphaFoldDB" id="L9WBT9"/>
<dbReference type="Gene3D" id="3.40.50.2000">
    <property type="entry name" value="Glycogen Phosphorylase B"/>
    <property type="match status" value="2"/>
</dbReference>
<dbReference type="OrthoDB" id="132546at2157"/>
<feature type="domain" description="Glycosyltransferase subfamily 4-like N-terminal" evidence="2">
    <location>
        <begin position="15"/>
        <end position="205"/>
    </location>
</feature>
<dbReference type="InterPro" id="IPR028098">
    <property type="entry name" value="Glyco_trans_4-like_N"/>
</dbReference>
<dbReference type="PATRIC" id="fig|1114856.3.peg.522"/>
<organism evidence="3 4">
    <name type="scientific">Natronorubrum tibetense GA33</name>
    <dbReference type="NCBI Taxonomy" id="1114856"/>
    <lineage>
        <taxon>Archaea</taxon>
        <taxon>Methanobacteriati</taxon>
        <taxon>Methanobacteriota</taxon>
        <taxon>Stenosarchaea group</taxon>
        <taxon>Halobacteria</taxon>
        <taxon>Halobacteriales</taxon>
        <taxon>Natrialbaceae</taxon>
        <taxon>Natronorubrum</taxon>
    </lineage>
</organism>
<sequence>MKIAVLVNSFPKISETFILDQIIEMIERGHHVEIFARNKTDEEVVHEEIQEYNLLSNTHYPNIPQNKIRRILSAGKTFAVNFPYRPRRVIESLRIGKYGRDALSLRMLHYSQSFKENDFDVLYCHFGPNGNLGSLLKQTGTNARVITVFHGYGIRLGIENGPGMYDEAFKHSDLLLANSKSTIDKLIKMGADPDSIIFHSIGVNINEFYPRKDGVNGNDTDKVIVTTVARLAEIKGHEYAIQAISEIIDRNIDPEIEYRIVGGGPKRSELEQLVCELNIENSVLFTGQVDRSTVQSHLKETDLFLLSSLDEGLGIVLLEAQASGIPVIATNVGGIPDAVNQNESAILVPPKKPMLLADELEFLCNNPDQWIDMGNKGREYIKNNFNSNDLNDKLERVLKGNTRQ</sequence>
<evidence type="ECO:0000313" key="4">
    <source>
        <dbReference type="Proteomes" id="UP000011599"/>
    </source>
</evidence>
<accession>L9WBT9</accession>
<dbReference type="Proteomes" id="UP000011599">
    <property type="component" value="Unassembled WGS sequence"/>
</dbReference>
<evidence type="ECO:0000313" key="3">
    <source>
        <dbReference type="EMBL" id="ELY45778.1"/>
    </source>
</evidence>
<evidence type="ECO:0000259" key="2">
    <source>
        <dbReference type="Pfam" id="PF13439"/>
    </source>
</evidence>
<reference evidence="3 4" key="1">
    <citation type="journal article" date="2014" name="PLoS Genet.">
        <title>Phylogenetically driven sequencing of extremely halophilic archaea reveals strategies for static and dynamic osmo-response.</title>
        <authorList>
            <person name="Becker E.A."/>
            <person name="Seitzer P.M."/>
            <person name="Tritt A."/>
            <person name="Larsen D."/>
            <person name="Krusor M."/>
            <person name="Yao A.I."/>
            <person name="Wu D."/>
            <person name="Madern D."/>
            <person name="Eisen J.A."/>
            <person name="Darling A.E."/>
            <person name="Facciotti M.T."/>
        </authorList>
    </citation>
    <scope>NUCLEOTIDE SEQUENCE [LARGE SCALE GENOMIC DNA]</scope>
    <source>
        <strain evidence="3 4">GA33</strain>
    </source>
</reference>
<dbReference type="eggNOG" id="arCOG01410">
    <property type="taxonomic scope" value="Archaea"/>
</dbReference>
<keyword evidence="3" id="KW-0808">Transferase</keyword>
<name>L9WBT9_9EURY</name>
<gene>
    <name evidence="3" type="ORF">C496_02512</name>
</gene>
<dbReference type="GO" id="GO:0016757">
    <property type="term" value="F:glycosyltransferase activity"/>
    <property type="evidence" value="ECO:0007669"/>
    <property type="project" value="InterPro"/>
</dbReference>
<dbReference type="Pfam" id="PF00534">
    <property type="entry name" value="Glycos_transf_1"/>
    <property type="match status" value="1"/>
</dbReference>
<feature type="domain" description="Glycosyl transferase family 1" evidence="1">
    <location>
        <begin position="214"/>
        <end position="379"/>
    </location>
</feature>
<dbReference type="RefSeq" id="WP_006088212.1">
    <property type="nucleotide sequence ID" value="NZ_AOHW01000006.1"/>
</dbReference>
<protein>
    <submittedName>
        <fullName evidence="3">Glycosyl transferase group 1</fullName>
    </submittedName>
</protein>
<dbReference type="InterPro" id="IPR001296">
    <property type="entry name" value="Glyco_trans_1"/>
</dbReference>
<dbReference type="STRING" id="1114856.GCA_000383975_03725"/>
<keyword evidence="4" id="KW-1185">Reference proteome</keyword>
<dbReference type="EMBL" id="AOHW01000006">
    <property type="protein sequence ID" value="ELY45778.1"/>
    <property type="molecule type" value="Genomic_DNA"/>
</dbReference>